<sequence>MTLGADPPARPNPPSPDNPEGYFEPAEIIELHDQLLAACDTAWFDLKPFSLEAAAPERLEAITGALAAALAVDYPPATAPFPLIKDPRMCRFFPYARQLLAASGMACSVVMALRHPTEVAASLGRRDQISATYAGLLWAQHVIAAERDSRSVPRVTVSYGAMMADWQGTARRIRRLPGPWGAADLAQSPLRPDLRHHTGLDPVDMFGPRLGPLLDRLHTALAGLADLDDDLQQARIDIAAEDLLEAAGRHEKVMTAEYLFRRLSASPPFWRSPDPVRDQTALAAIFDDLHQACSRTDDA</sequence>
<dbReference type="InterPro" id="IPR027417">
    <property type="entry name" value="P-loop_NTPase"/>
</dbReference>
<name>A0A549TCS7_9HYPH</name>
<accession>A0A549TCS7</accession>
<reference evidence="2 3" key="1">
    <citation type="submission" date="2019-07" db="EMBL/GenBank/DDBJ databases">
        <title>Ln-dependent methylotrophs.</title>
        <authorList>
            <person name="Tani A."/>
        </authorList>
    </citation>
    <scope>NUCLEOTIDE SEQUENCE [LARGE SCALE GENOMIC DNA]</scope>
    <source>
        <strain evidence="2 3">SM12</strain>
    </source>
</reference>
<protein>
    <submittedName>
        <fullName evidence="2">Uncharacterized protein</fullName>
    </submittedName>
</protein>
<feature type="region of interest" description="Disordered" evidence="1">
    <location>
        <begin position="1"/>
        <end position="22"/>
    </location>
</feature>
<dbReference type="AlphaFoldDB" id="A0A549TCS7"/>
<dbReference type="SUPFAM" id="SSF52540">
    <property type="entry name" value="P-loop containing nucleoside triphosphate hydrolases"/>
    <property type="match status" value="1"/>
</dbReference>
<evidence type="ECO:0000313" key="3">
    <source>
        <dbReference type="Proteomes" id="UP000316801"/>
    </source>
</evidence>
<gene>
    <name evidence="2" type="ORF">FNA46_08430</name>
</gene>
<proteinExistence type="predicted"/>
<comment type="caution">
    <text evidence="2">The sequence shown here is derived from an EMBL/GenBank/DDBJ whole genome shotgun (WGS) entry which is preliminary data.</text>
</comment>
<dbReference type="EMBL" id="VJMG01000018">
    <property type="protein sequence ID" value="TRL39721.1"/>
    <property type="molecule type" value="Genomic_DNA"/>
</dbReference>
<keyword evidence="3" id="KW-1185">Reference proteome</keyword>
<dbReference type="Gene3D" id="3.40.50.300">
    <property type="entry name" value="P-loop containing nucleotide triphosphate hydrolases"/>
    <property type="match status" value="1"/>
</dbReference>
<feature type="compositionally biased region" description="Pro residues" evidence="1">
    <location>
        <begin position="8"/>
        <end position="17"/>
    </location>
</feature>
<evidence type="ECO:0000256" key="1">
    <source>
        <dbReference type="SAM" id="MobiDB-lite"/>
    </source>
</evidence>
<evidence type="ECO:0000313" key="2">
    <source>
        <dbReference type="EMBL" id="TRL39721.1"/>
    </source>
</evidence>
<dbReference type="Proteomes" id="UP000316801">
    <property type="component" value="Unassembled WGS sequence"/>
</dbReference>
<organism evidence="2 3">
    <name type="scientific">Rhizobium straminoryzae</name>
    <dbReference type="NCBI Taxonomy" id="1387186"/>
    <lineage>
        <taxon>Bacteria</taxon>
        <taxon>Pseudomonadati</taxon>
        <taxon>Pseudomonadota</taxon>
        <taxon>Alphaproteobacteria</taxon>
        <taxon>Hyphomicrobiales</taxon>
        <taxon>Rhizobiaceae</taxon>
        <taxon>Rhizobium/Agrobacterium group</taxon>
        <taxon>Rhizobium</taxon>
    </lineage>
</organism>